<name>A0A9X6NJ34_HYPEX</name>
<keyword evidence="3" id="KW-1185">Reference proteome</keyword>
<evidence type="ECO:0000313" key="2">
    <source>
        <dbReference type="EMBL" id="OWA53863.1"/>
    </source>
</evidence>
<sequence length="139" mass="15570">MAFRFATWNGRRIHSRRIDPKLKDRYAVRRNARAGSSASDSPGYRTPEIWCESDRGYGEVLPSEWRRSVGLTSNHVRQGRVLYEVPRGTGEQYICCTGEKLLNFASSLRKSPDSAKRHQGRGGLSLSMETSPGGPSTHC</sequence>
<protein>
    <submittedName>
        <fullName evidence="2">Uncharacterized protein</fullName>
    </submittedName>
</protein>
<dbReference type="AlphaFoldDB" id="A0A9X6NJ34"/>
<proteinExistence type="predicted"/>
<dbReference type="Proteomes" id="UP000192578">
    <property type="component" value="Unassembled WGS sequence"/>
</dbReference>
<evidence type="ECO:0000256" key="1">
    <source>
        <dbReference type="SAM" id="MobiDB-lite"/>
    </source>
</evidence>
<comment type="caution">
    <text evidence="2">The sequence shown here is derived from an EMBL/GenBank/DDBJ whole genome shotgun (WGS) entry which is preliminary data.</text>
</comment>
<accession>A0A9X6NJ34</accession>
<feature type="compositionally biased region" description="Polar residues" evidence="1">
    <location>
        <begin position="127"/>
        <end position="139"/>
    </location>
</feature>
<evidence type="ECO:0000313" key="3">
    <source>
        <dbReference type="Proteomes" id="UP000192578"/>
    </source>
</evidence>
<dbReference type="EMBL" id="MTYJ01000352">
    <property type="protein sequence ID" value="OWA53863.1"/>
    <property type="molecule type" value="Genomic_DNA"/>
</dbReference>
<organism evidence="2 3">
    <name type="scientific">Hypsibius exemplaris</name>
    <name type="common">Freshwater tardigrade</name>
    <dbReference type="NCBI Taxonomy" id="2072580"/>
    <lineage>
        <taxon>Eukaryota</taxon>
        <taxon>Metazoa</taxon>
        <taxon>Ecdysozoa</taxon>
        <taxon>Tardigrada</taxon>
        <taxon>Eutardigrada</taxon>
        <taxon>Parachela</taxon>
        <taxon>Hypsibioidea</taxon>
        <taxon>Hypsibiidae</taxon>
        <taxon>Hypsibius</taxon>
    </lineage>
</organism>
<feature type="region of interest" description="Disordered" evidence="1">
    <location>
        <begin position="110"/>
        <end position="139"/>
    </location>
</feature>
<gene>
    <name evidence="2" type="ORF">BV898_18283</name>
</gene>
<reference evidence="3" key="1">
    <citation type="submission" date="2017-01" db="EMBL/GenBank/DDBJ databases">
        <title>Comparative genomics of anhydrobiosis in the tardigrade Hypsibius dujardini.</title>
        <authorList>
            <person name="Yoshida Y."/>
            <person name="Koutsovoulos G."/>
            <person name="Laetsch D."/>
            <person name="Stevens L."/>
            <person name="Kumar S."/>
            <person name="Horikawa D."/>
            <person name="Ishino K."/>
            <person name="Komine S."/>
            <person name="Tomita M."/>
            <person name="Blaxter M."/>
            <person name="Arakawa K."/>
        </authorList>
    </citation>
    <scope>NUCLEOTIDE SEQUENCE [LARGE SCALE GENOMIC DNA]</scope>
    <source>
        <strain evidence="3">Z151</strain>
    </source>
</reference>